<reference evidence="1 2" key="1">
    <citation type="journal article" date="2019" name="Nat. Ecol. Evol.">
        <title>Megaphylogeny resolves global patterns of mushroom evolution.</title>
        <authorList>
            <person name="Varga T."/>
            <person name="Krizsan K."/>
            <person name="Foldi C."/>
            <person name="Dima B."/>
            <person name="Sanchez-Garcia M."/>
            <person name="Sanchez-Ramirez S."/>
            <person name="Szollosi G.J."/>
            <person name="Szarkandi J.G."/>
            <person name="Papp V."/>
            <person name="Albert L."/>
            <person name="Andreopoulos W."/>
            <person name="Angelini C."/>
            <person name="Antonin V."/>
            <person name="Barry K.W."/>
            <person name="Bougher N.L."/>
            <person name="Buchanan P."/>
            <person name="Buyck B."/>
            <person name="Bense V."/>
            <person name="Catcheside P."/>
            <person name="Chovatia M."/>
            <person name="Cooper J."/>
            <person name="Damon W."/>
            <person name="Desjardin D."/>
            <person name="Finy P."/>
            <person name="Geml J."/>
            <person name="Haridas S."/>
            <person name="Hughes K."/>
            <person name="Justo A."/>
            <person name="Karasinski D."/>
            <person name="Kautmanova I."/>
            <person name="Kiss B."/>
            <person name="Kocsube S."/>
            <person name="Kotiranta H."/>
            <person name="LaButti K.M."/>
            <person name="Lechner B.E."/>
            <person name="Liimatainen K."/>
            <person name="Lipzen A."/>
            <person name="Lukacs Z."/>
            <person name="Mihaltcheva S."/>
            <person name="Morgado L.N."/>
            <person name="Niskanen T."/>
            <person name="Noordeloos M.E."/>
            <person name="Ohm R.A."/>
            <person name="Ortiz-Santana B."/>
            <person name="Ovrebo C."/>
            <person name="Racz N."/>
            <person name="Riley R."/>
            <person name="Savchenko A."/>
            <person name="Shiryaev A."/>
            <person name="Soop K."/>
            <person name="Spirin V."/>
            <person name="Szebenyi C."/>
            <person name="Tomsovsky M."/>
            <person name="Tulloss R.E."/>
            <person name="Uehling J."/>
            <person name="Grigoriev I.V."/>
            <person name="Vagvolgyi C."/>
            <person name="Papp T."/>
            <person name="Martin F.M."/>
            <person name="Miettinen O."/>
            <person name="Hibbett D.S."/>
            <person name="Nagy L.G."/>
        </authorList>
    </citation>
    <scope>NUCLEOTIDE SEQUENCE [LARGE SCALE GENOMIC DNA]</scope>
    <source>
        <strain evidence="1 2">CBS 166.37</strain>
    </source>
</reference>
<organism evidence="1 2">
    <name type="scientific">Crucibulum laeve</name>
    <dbReference type="NCBI Taxonomy" id="68775"/>
    <lineage>
        <taxon>Eukaryota</taxon>
        <taxon>Fungi</taxon>
        <taxon>Dikarya</taxon>
        <taxon>Basidiomycota</taxon>
        <taxon>Agaricomycotina</taxon>
        <taxon>Agaricomycetes</taxon>
        <taxon>Agaricomycetidae</taxon>
        <taxon>Agaricales</taxon>
        <taxon>Agaricineae</taxon>
        <taxon>Nidulariaceae</taxon>
        <taxon>Crucibulum</taxon>
    </lineage>
</organism>
<dbReference type="Proteomes" id="UP000308652">
    <property type="component" value="Unassembled WGS sequence"/>
</dbReference>
<keyword evidence="2" id="KW-1185">Reference proteome</keyword>
<name>A0A5C3M6S7_9AGAR</name>
<sequence length="151" mass="16247">MILKRIQGASTRKRSRSRRFLSTLVAILTINGPSGLNNPPQATPDSKNSWLPSPKFLTVASASAAPGPYRRALFLISDSTKCRGSKSIGHAQVPPQKHPHQTSVTEWDGLEACGKMSEGHGKRSDRLGFSLCAAPFAIYSGVLDLSSDLET</sequence>
<accession>A0A5C3M6S7</accession>
<proteinExistence type="predicted"/>
<protein>
    <submittedName>
        <fullName evidence="1">Uncharacterized protein</fullName>
    </submittedName>
</protein>
<gene>
    <name evidence="1" type="ORF">BDQ12DRAFT_664823</name>
</gene>
<dbReference type="AlphaFoldDB" id="A0A5C3M6S7"/>
<evidence type="ECO:0000313" key="2">
    <source>
        <dbReference type="Proteomes" id="UP000308652"/>
    </source>
</evidence>
<evidence type="ECO:0000313" key="1">
    <source>
        <dbReference type="EMBL" id="TFK40355.1"/>
    </source>
</evidence>
<dbReference type="EMBL" id="ML213597">
    <property type="protein sequence ID" value="TFK40355.1"/>
    <property type="molecule type" value="Genomic_DNA"/>
</dbReference>